<dbReference type="AlphaFoldDB" id="A0A518C7Q7"/>
<proteinExistence type="predicted"/>
<dbReference type="Proteomes" id="UP000318626">
    <property type="component" value="Chromosome"/>
</dbReference>
<dbReference type="InterPro" id="IPR057207">
    <property type="entry name" value="FBXL15_LRR"/>
</dbReference>
<evidence type="ECO:0000313" key="3">
    <source>
        <dbReference type="Proteomes" id="UP000318626"/>
    </source>
</evidence>
<protein>
    <submittedName>
        <fullName evidence="2">Leucine Rich repeats (2 copies)</fullName>
    </submittedName>
</protein>
<dbReference type="Gene3D" id="3.80.10.10">
    <property type="entry name" value="Ribonuclease Inhibitor"/>
    <property type="match status" value="3"/>
</dbReference>
<dbReference type="RefSeq" id="WP_144972498.1">
    <property type="nucleotide sequence ID" value="NZ_CP036289.1"/>
</dbReference>
<organism evidence="2 3">
    <name type="scientific">Bremerella volcania</name>
    <dbReference type="NCBI Taxonomy" id="2527984"/>
    <lineage>
        <taxon>Bacteria</taxon>
        <taxon>Pseudomonadati</taxon>
        <taxon>Planctomycetota</taxon>
        <taxon>Planctomycetia</taxon>
        <taxon>Pirellulales</taxon>
        <taxon>Pirellulaceae</taxon>
        <taxon>Bremerella</taxon>
    </lineage>
</organism>
<dbReference type="PANTHER" id="PTHR13318:SF190">
    <property type="entry name" value="PARTNER OF PAIRED, ISOFORM B"/>
    <property type="match status" value="1"/>
</dbReference>
<dbReference type="PROSITE" id="PS51257">
    <property type="entry name" value="PROKAR_LIPOPROTEIN"/>
    <property type="match status" value="1"/>
</dbReference>
<keyword evidence="3" id="KW-1185">Reference proteome</keyword>
<evidence type="ECO:0000259" key="1">
    <source>
        <dbReference type="Pfam" id="PF25372"/>
    </source>
</evidence>
<dbReference type="SUPFAM" id="SSF52058">
    <property type="entry name" value="L domain-like"/>
    <property type="match status" value="1"/>
</dbReference>
<dbReference type="GO" id="GO:0031146">
    <property type="term" value="P:SCF-dependent proteasomal ubiquitin-dependent protein catabolic process"/>
    <property type="evidence" value="ECO:0007669"/>
    <property type="project" value="TreeGrafter"/>
</dbReference>
<dbReference type="SUPFAM" id="SSF52047">
    <property type="entry name" value="RNI-like"/>
    <property type="match status" value="1"/>
</dbReference>
<gene>
    <name evidence="2" type="ORF">Pan97_22930</name>
</gene>
<dbReference type="InterPro" id="IPR032675">
    <property type="entry name" value="LRR_dom_sf"/>
</dbReference>
<name>A0A518C7Q7_9BACT</name>
<evidence type="ECO:0000313" key="2">
    <source>
        <dbReference type="EMBL" id="QDU75263.1"/>
    </source>
</evidence>
<dbReference type="EMBL" id="CP036289">
    <property type="protein sequence ID" value="QDU75263.1"/>
    <property type="molecule type" value="Genomic_DNA"/>
</dbReference>
<dbReference type="PANTHER" id="PTHR13318">
    <property type="entry name" value="PARTNER OF PAIRED, ISOFORM B-RELATED"/>
    <property type="match status" value="1"/>
</dbReference>
<dbReference type="InterPro" id="IPR006553">
    <property type="entry name" value="Leu-rich_rpt_Cys-con_subtyp"/>
</dbReference>
<dbReference type="KEGG" id="bvo:Pan97_22930"/>
<dbReference type="GO" id="GO:0019005">
    <property type="term" value="C:SCF ubiquitin ligase complex"/>
    <property type="evidence" value="ECO:0007669"/>
    <property type="project" value="TreeGrafter"/>
</dbReference>
<accession>A0A518C7Q7</accession>
<sequence>MPRFLRQFGLRTLLIFCTLAAGCFGLWRWHMTWVDQQREFASQIADAGGNVRWKTWGPQWMHKAFGSFYFSEIVAVDLNHKRIEHKHVGLLRQLPTLEELYLAGTDLQGQSLVVLENLPKLRKLALWNTRLKNDALQHVGKLKKLETLDIHRTAMTEEGLVHLRNHPRLKVLRYDMPLGEVGVDHLATIENLELTMLTVHGGSEKTFRQLRDHFEILSLKMHSPENDQWAKYLAGHPTLVALQITDAPVQTDQFADLLSQNTLTTIRLDRVPIDDETLSEVPGAFRLKRLSLHETNVTATGLLTCLGPSATDIQIRDSWLKLSDSNAKREVDWIGSMTGEDLAALVNCRKLTAMTFFSVKFRGEIDFAFLPELKSLQHITIGHQEHYPVMMHLDSLTKLESVVLFPFNNATPDELAELASIKSLEKLALPHSPISDEQLKAICTITQLKQLNIQGANITDEGMKSIVELKSLEELDIAECRKLTDQSLLYVSQLKQLRRLDIAGTNITDQGFKHLHGMPKLFDIQVGGTKHTPEGFRQLYKSLPVSEDHLEEHIP</sequence>
<dbReference type="SMART" id="SM00367">
    <property type="entry name" value="LRR_CC"/>
    <property type="match status" value="2"/>
</dbReference>
<reference evidence="3" key="1">
    <citation type="submission" date="2019-02" db="EMBL/GenBank/DDBJ databases">
        <title>Deep-cultivation of Planctomycetes and their phenomic and genomic characterization uncovers novel biology.</title>
        <authorList>
            <person name="Wiegand S."/>
            <person name="Jogler M."/>
            <person name="Boedeker C."/>
            <person name="Pinto D."/>
            <person name="Vollmers J."/>
            <person name="Rivas-Marin E."/>
            <person name="Kohn T."/>
            <person name="Peeters S.H."/>
            <person name="Heuer A."/>
            <person name="Rast P."/>
            <person name="Oberbeckmann S."/>
            <person name="Bunk B."/>
            <person name="Jeske O."/>
            <person name="Meyerdierks A."/>
            <person name="Storesund J.E."/>
            <person name="Kallscheuer N."/>
            <person name="Luecker S."/>
            <person name="Lage O.M."/>
            <person name="Pohl T."/>
            <person name="Merkel B.J."/>
            <person name="Hornburger P."/>
            <person name="Mueller R.-W."/>
            <person name="Bruemmer F."/>
            <person name="Labrenz M."/>
            <person name="Spormann A.M."/>
            <person name="Op den Camp H."/>
            <person name="Overmann J."/>
            <person name="Amann R."/>
            <person name="Jetten M.S.M."/>
            <person name="Mascher T."/>
            <person name="Medema M.H."/>
            <person name="Devos D.P."/>
            <person name="Kaster A.-K."/>
            <person name="Ovreas L."/>
            <person name="Rohde M."/>
            <person name="Galperin M.Y."/>
            <person name="Jogler C."/>
        </authorList>
    </citation>
    <scope>NUCLEOTIDE SEQUENCE [LARGE SCALE GENOMIC DNA]</scope>
    <source>
        <strain evidence="3">Pan97</strain>
    </source>
</reference>
<feature type="domain" description="F-box/LRR-repeat protein 15-like leucin rich repeat" evidence="1">
    <location>
        <begin position="320"/>
        <end position="518"/>
    </location>
</feature>
<dbReference type="Pfam" id="PF25372">
    <property type="entry name" value="DUF7885"/>
    <property type="match status" value="1"/>
</dbReference>
<dbReference type="OrthoDB" id="272105at2"/>